<proteinExistence type="predicted"/>
<name>A0ABP8IRX6_9BACT</name>
<accession>A0ABP8IRX6</accession>
<comment type="caution">
    <text evidence="1">The sequence shown here is derived from an EMBL/GenBank/DDBJ whole genome shotgun (WGS) entry which is preliminary data.</text>
</comment>
<organism evidence="1 2">
    <name type="scientific">Hymenobacter saemangeumensis</name>
    <dbReference type="NCBI Taxonomy" id="1084522"/>
    <lineage>
        <taxon>Bacteria</taxon>
        <taxon>Pseudomonadati</taxon>
        <taxon>Bacteroidota</taxon>
        <taxon>Cytophagia</taxon>
        <taxon>Cytophagales</taxon>
        <taxon>Hymenobacteraceae</taxon>
        <taxon>Hymenobacter</taxon>
    </lineage>
</organism>
<evidence type="ECO:0000313" key="2">
    <source>
        <dbReference type="Proteomes" id="UP001501153"/>
    </source>
</evidence>
<evidence type="ECO:0008006" key="3">
    <source>
        <dbReference type="Google" id="ProtNLM"/>
    </source>
</evidence>
<dbReference type="Gene3D" id="3.30.450.40">
    <property type="match status" value="1"/>
</dbReference>
<dbReference type="InterPro" id="IPR029016">
    <property type="entry name" value="GAF-like_dom_sf"/>
</dbReference>
<dbReference type="EMBL" id="BAABGZ010000081">
    <property type="protein sequence ID" value="GAA4369579.1"/>
    <property type="molecule type" value="Genomic_DNA"/>
</dbReference>
<dbReference type="Proteomes" id="UP001501153">
    <property type="component" value="Unassembled WGS sequence"/>
</dbReference>
<protein>
    <recommendedName>
        <fullName evidence="3">GAF domain-containing protein</fullName>
    </recommendedName>
</protein>
<keyword evidence="2" id="KW-1185">Reference proteome</keyword>
<gene>
    <name evidence="1" type="ORF">GCM10023185_43340</name>
</gene>
<dbReference type="SUPFAM" id="SSF55781">
    <property type="entry name" value="GAF domain-like"/>
    <property type="match status" value="1"/>
</dbReference>
<evidence type="ECO:0000313" key="1">
    <source>
        <dbReference type="EMBL" id="GAA4369579.1"/>
    </source>
</evidence>
<reference evidence="2" key="1">
    <citation type="journal article" date="2019" name="Int. J. Syst. Evol. Microbiol.">
        <title>The Global Catalogue of Microorganisms (GCM) 10K type strain sequencing project: providing services to taxonomists for standard genome sequencing and annotation.</title>
        <authorList>
            <consortium name="The Broad Institute Genomics Platform"/>
            <consortium name="The Broad Institute Genome Sequencing Center for Infectious Disease"/>
            <person name="Wu L."/>
            <person name="Ma J."/>
        </authorList>
    </citation>
    <scope>NUCLEOTIDE SEQUENCE [LARGE SCALE GENOMIC DNA]</scope>
    <source>
        <strain evidence="2">JCM 17923</strain>
    </source>
</reference>
<sequence>MRLALTATFEAARAPYASMSAETASKAARDAPAPAALTTVPFVSTLSLEPLIAYWQEREQADNTSMALMARAIGQQVAQAPWCRGPLLDHSVLDCNCDLIETLMLAIFPPASFVNDISGVVGPFQRRSFYASPKFEDVMLGKDRTIKQPLNLDMPTMERYLTLVAYQLILHRVYGAELPPMSAIIFTVPDYSKGLYRHYGLTLDSSFVSVKVVGKKPELTDEQLEQLSHNRHRPELWLELLPPKHFELEGFNIIHLVDVTEEEVLSSLKYDLLERDVLQTPARFEQIQEKLRVLFGRPSLQLGIAAYDEKKRAFVDFGRKINHSFLTKQIQHQDAESSFQRIYARLLEERTPLVLKSVATDDGIPDDLRQQILALGIHSAILALLPYGNDTVGLLELGSPEIGALDEFDMDLVNQFVPLFAVAVKRNAEDLQTRIQAVIKEKFTAIHPTMEWRFTDAARNLLTRLDEGNRTAEMEDIVFQDVYPLHGSCDIRGSSTARNEAIQGDLIEHLTLANKVLKKASEYQELPILDELKFYISKHLQRMRNGMLTGDEVNIYDSLKIEVEPLFEYLAQNTPELRPVITRYWDNIDPRLGILYKRRKDFEQSVTTLNELISDYLDEEEEKAQRMFPHYFQRYKTDGVEFNIYVGSSLVQDKPFDLVFLKNMRLWQLLTMVEITRRTAAIKDELPVPLDTTQLILVHGQSLSIRFRQDERQFDVDGAYNIRYEIIKKRIDKATVLGTGERLTQPGHIAMVYAQTREAVEYLDYIDYLQDRGMLEEEIEELELEELQGVKGLLALRVKVKLFGEEVKK</sequence>